<accession>A0A6A4SQ67</accession>
<organism evidence="2 3">
    <name type="scientific">Scophthalmus maximus</name>
    <name type="common">Turbot</name>
    <name type="synonym">Psetta maxima</name>
    <dbReference type="NCBI Taxonomy" id="52904"/>
    <lineage>
        <taxon>Eukaryota</taxon>
        <taxon>Metazoa</taxon>
        <taxon>Chordata</taxon>
        <taxon>Craniata</taxon>
        <taxon>Vertebrata</taxon>
        <taxon>Euteleostomi</taxon>
        <taxon>Actinopterygii</taxon>
        <taxon>Neopterygii</taxon>
        <taxon>Teleostei</taxon>
        <taxon>Neoteleostei</taxon>
        <taxon>Acanthomorphata</taxon>
        <taxon>Carangaria</taxon>
        <taxon>Pleuronectiformes</taxon>
        <taxon>Pleuronectoidei</taxon>
        <taxon>Scophthalmidae</taxon>
        <taxon>Scophthalmus</taxon>
    </lineage>
</organism>
<dbReference type="EMBL" id="VEVO01000011">
    <property type="protein sequence ID" value="KAF0034695.1"/>
    <property type="molecule type" value="Genomic_DNA"/>
</dbReference>
<sequence>MILVTCLCLTKLNSYSSSKSKETGGFRRNLPETPEGQTTAQVRKLWKHETKKEEDVECGNVQRKKCEIIFETRIYGEEKSPCGRVCSSRVTSVTPCFERCSEGRSAAGAEVGKRRSTQQLFTVKPALSILKTRLYFDISVDMTTQQVVAPLELKSANDARLSSFSQRDDISSPSRYRLPAPPRLRCTVHHGWRRSSDINTDQPIKACGLFLFMGTDHFLYEKHSHNEERERENDVLQQGVGLDTER</sequence>
<feature type="region of interest" description="Disordered" evidence="1">
    <location>
        <begin position="16"/>
        <end position="38"/>
    </location>
</feature>
<dbReference type="Proteomes" id="UP000438429">
    <property type="component" value="Unassembled WGS sequence"/>
</dbReference>
<evidence type="ECO:0000313" key="2">
    <source>
        <dbReference type="EMBL" id="KAF0034695.1"/>
    </source>
</evidence>
<feature type="region of interest" description="Disordered" evidence="1">
    <location>
        <begin position="223"/>
        <end position="246"/>
    </location>
</feature>
<gene>
    <name evidence="2" type="ORF">F2P81_012453</name>
</gene>
<evidence type="ECO:0000256" key="1">
    <source>
        <dbReference type="SAM" id="MobiDB-lite"/>
    </source>
</evidence>
<reference evidence="2 3" key="1">
    <citation type="submission" date="2019-06" db="EMBL/GenBank/DDBJ databases">
        <title>Draft genomes of female and male turbot (Scophthalmus maximus).</title>
        <authorList>
            <person name="Xu H."/>
            <person name="Xu X.-W."/>
            <person name="Shao C."/>
            <person name="Chen S."/>
        </authorList>
    </citation>
    <scope>NUCLEOTIDE SEQUENCE [LARGE SCALE GENOMIC DNA]</scope>
    <source>
        <strain evidence="2">Ysfricsl-2016a</strain>
        <tissue evidence="2">Blood</tissue>
    </source>
</reference>
<dbReference type="AlphaFoldDB" id="A0A6A4SQ67"/>
<name>A0A6A4SQ67_SCOMX</name>
<proteinExistence type="predicted"/>
<protein>
    <submittedName>
        <fullName evidence="2">Uncharacterized protein</fullName>
    </submittedName>
</protein>
<comment type="caution">
    <text evidence="2">The sequence shown here is derived from an EMBL/GenBank/DDBJ whole genome shotgun (WGS) entry which is preliminary data.</text>
</comment>
<evidence type="ECO:0000313" key="3">
    <source>
        <dbReference type="Proteomes" id="UP000438429"/>
    </source>
</evidence>
<feature type="compositionally biased region" description="Basic and acidic residues" evidence="1">
    <location>
        <begin position="223"/>
        <end position="234"/>
    </location>
</feature>